<dbReference type="SUPFAM" id="SSF48452">
    <property type="entry name" value="TPR-like"/>
    <property type="match status" value="1"/>
</dbReference>
<comment type="caution">
    <text evidence="2">The sequence shown here is derived from an EMBL/GenBank/DDBJ whole genome shotgun (WGS) entry which is preliminary data.</text>
</comment>
<accession>A0A084Y6H0</accession>
<sequence length="835" mass="91707">MSRKHRPPLSRPTPASTPVLPETHARQVLDAGRYREAVELYKNLLKQERRSEWLEGLAASYAGRAKELASKGMLQEALVVWRNRASLCGKSLAEGPYLDWLLRTGAHDAALRLLTPTGDAAGTVDADLETRLAAVALTAPESALAQLAAESPLRRHRAAAQAAIAACCRADLADLDEQLRGIPFRSPYRDLRFILKALLLVGNDAAQAAGLIARVTVDGPFENLAAVVRAGVLPGKRWLLALLDLDEEGRHLLLEIKGCPENRRSLLLEVAELARTGVPPTPTRVVDLLLRRSRGLPETAARLCRRLLPYADKRLAEYRNAFGPLGEAESECILALAAECRGATNHSESHWLRAVRLFSTEEAPLQAALILRHLFDLIVGDEDASDYDDECTTWLERSLELDPDDRATHLKLIRLHRQGQDLKAARASVETALARFANDPAVLLEAVETALAGNAFKKAVTLAKRLLDLDPINSKVRALIGRAHLSHARKQIRLHRPEAAGKELDLADEWLATADERSVSKLLRGLSATDARATVLLREAVGELGGKLLAAWHVLLESIRVGSQPAGELRRAALDLSGMPVPREVLTVMHAINALGGNESKALRTVLDTLRAPLKRAAAGDFSESERISICETLLSREELVLLQAYADAGLRRWPERPLFVYLAIFAKHGKAAFFAMSERERQALEDALKKALEDGDQRTVLRIRDLMGPPGYFSGDDSDDFDDDDDFGDSVNELPANPRDVFDLFMSMGGHNEVIRMAREVLPDSKFRPLERAAGGNRKKLAEMLIELLVESLADIDLTSFIASPSGGLPKPKPRPPAPKQPVQDDRQKGLFDD</sequence>
<gene>
    <name evidence="2" type="ORF">AW09_004598</name>
</gene>
<protein>
    <submittedName>
        <fullName evidence="2">Flp pilus assembly protein s</fullName>
    </submittedName>
</protein>
<name>A0A084Y6H0_9PROT</name>
<dbReference type="EMBL" id="JDVG02000722">
    <property type="protein sequence ID" value="KFB70314.1"/>
    <property type="molecule type" value="Genomic_DNA"/>
</dbReference>
<proteinExistence type="predicted"/>
<dbReference type="AlphaFoldDB" id="A0A084Y6H0"/>
<dbReference type="Gene3D" id="1.25.40.10">
    <property type="entry name" value="Tetratricopeptide repeat domain"/>
    <property type="match status" value="1"/>
</dbReference>
<evidence type="ECO:0000313" key="3">
    <source>
        <dbReference type="Proteomes" id="UP000020077"/>
    </source>
</evidence>
<evidence type="ECO:0000256" key="1">
    <source>
        <dbReference type="SAM" id="MobiDB-lite"/>
    </source>
</evidence>
<organism evidence="2 3">
    <name type="scientific">Candidatus Accumulibacter phosphatis</name>
    <dbReference type="NCBI Taxonomy" id="327160"/>
    <lineage>
        <taxon>Bacteria</taxon>
        <taxon>Pseudomonadati</taxon>
        <taxon>Pseudomonadota</taxon>
        <taxon>Betaproteobacteria</taxon>
        <taxon>Candidatus Accumulibacter</taxon>
    </lineage>
</organism>
<dbReference type="Proteomes" id="UP000020077">
    <property type="component" value="Unassembled WGS sequence"/>
</dbReference>
<feature type="compositionally biased region" description="Basic and acidic residues" evidence="1">
    <location>
        <begin position="824"/>
        <end position="835"/>
    </location>
</feature>
<reference evidence="2 3" key="1">
    <citation type="submission" date="2014-02" db="EMBL/GenBank/DDBJ databases">
        <title>Expanding our view of genomic diversity in Candidatus Accumulibacter clades.</title>
        <authorList>
            <person name="Skennerton C.T."/>
            <person name="Barr J.J."/>
            <person name="Slater F.R."/>
            <person name="Bond P.L."/>
            <person name="Tyson G.W."/>
        </authorList>
    </citation>
    <scope>NUCLEOTIDE SEQUENCE [LARGE SCALE GENOMIC DNA]</scope>
    <source>
        <strain evidence="3">BA-91</strain>
    </source>
</reference>
<evidence type="ECO:0000313" key="2">
    <source>
        <dbReference type="EMBL" id="KFB70314.1"/>
    </source>
</evidence>
<dbReference type="InterPro" id="IPR011990">
    <property type="entry name" value="TPR-like_helical_dom_sf"/>
</dbReference>
<feature type="region of interest" description="Disordered" evidence="1">
    <location>
        <begin position="802"/>
        <end position="835"/>
    </location>
</feature>